<organism evidence="2 3">
    <name type="scientific">Ectobacillus funiculus</name>
    <dbReference type="NCBI Taxonomy" id="137993"/>
    <lineage>
        <taxon>Bacteria</taxon>
        <taxon>Bacillati</taxon>
        <taxon>Bacillota</taxon>
        <taxon>Bacilli</taxon>
        <taxon>Bacillales</taxon>
        <taxon>Bacillaceae</taxon>
        <taxon>Ectobacillus</taxon>
    </lineage>
</organism>
<dbReference type="InterPro" id="IPR014820">
    <property type="entry name" value="PriCT_1"/>
</dbReference>
<protein>
    <submittedName>
        <fullName evidence="2">Primase C-terminal domain-containing protein</fullName>
    </submittedName>
</protein>
<dbReference type="Pfam" id="PF08708">
    <property type="entry name" value="PriCT_1"/>
    <property type="match status" value="1"/>
</dbReference>
<dbReference type="Proteomes" id="UP001589609">
    <property type="component" value="Unassembled WGS sequence"/>
</dbReference>
<dbReference type="SUPFAM" id="SSF56747">
    <property type="entry name" value="Prim-pol domain"/>
    <property type="match status" value="1"/>
</dbReference>
<sequence>MNAYRRLFQKQLTEMPKTKSQCQSTQYDHEHGWVFVSQDCKNFKAVRTYKTLFAVSQDYTYFTPNTFYRNDQRKETSLRWLNALVVDIDVKGYPEKTGMTVADVLDQIERAGLPEPSLVVQTPSGGFHVYFYFTCAKRAFPKTIEFYKRVQREAALHIEGDLCSIGAERWFRVPTAENVVYESHNRVQFQELVDWMIIQQEGQRAASRQIAIGQGGLLSHPAIVKLLEGVEKGKRDNTCYTLALAFKATGYSREAAEMRLREWNERLEQPMTLLEVKRKVCSAFQGSKKGPAASYIRMLSGMAFSYRPLEGAKAREDRQRTHYYEWEEDVIRFLEQEGGLICGSQRQLAQTLGMSFSTLKEVVKRLIDSRRIEMAVTGKGRGAKTTITIVQVQEGSGDSLSAQPKNEPVSYTLIDQVVGGYALVPLCSIPVTSYSSGLLDSFSPTLQDFISKIAERSWLPTDLVAYVYIYLEGEFGTLPHVYLYDLLTTNGLCSYRRIEDLLCFVCYELSAYLQEVG</sequence>
<dbReference type="RefSeq" id="WP_379949566.1">
    <property type="nucleotide sequence ID" value="NZ_JBHMAF010000068.1"/>
</dbReference>
<evidence type="ECO:0000313" key="2">
    <source>
        <dbReference type="EMBL" id="MFB9759269.1"/>
    </source>
</evidence>
<evidence type="ECO:0000313" key="3">
    <source>
        <dbReference type="Proteomes" id="UP001589609"/>
    </source>
</evidence>
<dbReference type="EMBL" id="JBHMAF010000068">
    <property type="protein sequence ID" value="MFB9759269.1"/>
    <property type="molecule type" value="Genomic_DNA"/>
</dbReference>
<proteinExistence type="predicted"/>
<keyword evidence="3" id="KW-1185">Reference proteome</keyword>
<reference evidence="2 3" key="1">
    <citation type="submission" date="2024-09" db="EMBL/GenBank/DDBJ databases">
        <authorList>
            <person name="Sun Q."/>
            <person name="Mori K."/>
        </authorList>
    </citation>
    <scope>NUCLEOTIDE SEQUENCE [LARGE SCALE GENOMIC DNA]</scope>
    <source>
        <strain evidence="2 3">JCM 11201</strain>
    </source>
</reference>
<accession>A0ABV5WF80</accession>
<evidence type="ECO:0000259" key="1">
    <source>
        <dbReference type="Pfam" id="PF08708"/>
    </source>
</evidence>
<gene>
    <name evidence="2" type="ORF">ACFFMS_12545</name>
</gene>
<feature type="domain" description="Primase C-terminal 1" evidence="1">
    <location>
        <begin position="226"/>
        <end position="285"/>
    </location>
</feature>
<dbReference type="CDD" id="cd00525">
    <property type="entry name" value="AE_Prim_S_like"/>
    <property type="match status" value="1"/>
</dbReference>
<comment type="caution">
    <text evidence="2">The sequence shown here is derived from an EMBL/GenBank/DDBJ whole genome shotgun (WGS) entry which is preliminary data.</text>
</comment>
<name>A0ABV5WF80_9BACI</name>